<feature type="region of interest" description="Disordered" evidence="1">
    <location>
        <begin position="153"/>
        <end position="180"/>
    </location>
</feature>
<feature type="transmembrane region" description="Helical" evidence="2">
    <location>
        <begin position="340"/>
        <end position="360"/>
    </location>
</feature>
<evidence type="ECO:0000313" key="4">
    <source>
        <dbReference type="Proteomes" id="UP000000365"/>
    </source>
</evidence>
<dbReference type="RefSeq" id="WP_011832632.1">
    <property type="nucleotide sequence ID" value="NC_008942.1"/>
</dbReference>
<sequence>MRLRFILFLILILALLAAPVSAEVIFTSEAQEFHVDPGISSTLTLTLLQDAGYDIPGKLTISDVWISGESVYRESRVTDRTVFSDASTFPVNIPALSEGEELIVNLIFTYTDSSGTLRDVTLPSVTFRTDPVVTQSVTISSTESVHVVTPAVSVGSGTTSSSSSQTAGSVTSEYGDQIPDLSLNQTENHDEEFTSYLQTVPDFIFLEESITSYGYLAVDTYIRSSEYNTGTFSLHYWDTAGNEAELSGNISGTQSNISSTADAPAGIPIILQKDTRYLSAVSDMNAEGYLHSYTQSDASDGEIVIMVHLTDSNGRSAEIISHLTSDNVTSVETLYETDLFSPWMVIVLVLVLSIAGILYWRRRHTHISIPPSSTVTNGLTRASLSDEYLMQAKTAFDEGLYPDSASYAGKALRYHLAGDLELTTDMLLAQNIPQSASDLLLRCRSAGFSDGETTRDDSEKLINDVEMYISYGYNN</sequence>
<organism evidence="3 4">
    <name type="scientific">Methanocorpusculum labreanum (strain ATCC 43576 / DSM 4855 / Z)</name>
    <dbReference type="NCBI Taxonomy" id="410358"/>
    <lineage>
        <taxon>Archaea</taxon>
        <taxon>Methanobacteriati</taxon>
        <taxon>Methanobacteriota</taxon>
        <taxon>Stenosarchaea group</taxon>
        <taxon>Methanomicrobia</taxon>
        <taxon>Methanomicrobiales</taxon>
        <taxon>Methanocorpusculaceae</taxon>
        <taxon>Methanocorpusculum</taxon>
    </lineage>
</organism>
<evidence type="ECO:0000256" key="2">
    <source>
        <dbReference type="SAM" id="Phobius"/>
    </source>
</evidence>
<dbReference type="EMBL" id="CP000559">
    <property type="protein sequence ID" value="ABN06431.1"/>
    <property type="molecule type" value="Genomic_DNA"/>
</dbReference>
<dbReference type="OrthoDB" id="380150at2157"/>
<keyword evidence="2" id="KW-1133">Transmembrane helix</keyword>
<reference evidence="3 4" key="1">
    <citation type="journal article" date="2009" name="Stand. Genomic Sci.">
        <title>Complete genome sequence of Methanocorpusculum labreanum type strain Z.</title>
        <authorList>
            <person name="Anderson I.J."/>
            <person name="Sieprawska-Lupa M."/>
            <person name="Goltsman E."/>
            <person name="Lapidus A."/>
            <person name="Copeland A."/>
            <person name="Glavina Del Rio T."/>
            <person name="Tice H."/>
            <person name="Dalin E."/>
            <person name="Barry K."/>
            <person name="Pitluck S."/>
            <person name="Hauser L."/>
            <person name="Land M."/>
            <person name="Lucas S."/>
            <person name="Richardson P."/>
            <person name="Whitman W.B."/>
            <person name="Kyrpides N.C."/>
        </authorList>
    </citation>
    <scope>NUCLEOTIDE SEQUENCE [LARGE SCALE GENOMIC DNA]</scope>
    <source>
        <strain evidence="4">ATCC 43576 / DSM 4855 / Z</strain>
    </source>
</reference>
<dbReference type="STRING" id="410358.Mlab_0255"/>
<keyword evidence="4" id="KW-1185">Reference proteome</keyword>
<keyword evidence="2" id="KW-0812">Transmembrane</keyword>
<accession>A2SQ25</accession>
<dbReference type="HOGENOM" id="CLU_574425_0_0_2"/>
<evidence type="ECO:0008006" key="5">
    <source>
        <dbReference type="Google" id="ProtNLM"/>
    </source>
</evidence>
<dbReference type="AlphaFoldDB" id="A2SQ25"/>
<dbReference type="GeneID" id="4795517"/>
<dbReference type="KEGG" id="mla:Mlab_0255"/>
<name>A2SQ25_METLZ</name>
<proteinExistence type="predicted"/>
<protein>
    <recommendedName>
        <fullName evidence="5">DUF4129 domain-containing protein</fullName>
    </recommendedName>
</protein>
<keyword evidence="2" id="KW-0472">Membrane</keyword>
<gene>
    <name evidence="3" type="ordered locus">Mlab_0255</name>
</gene>
<evidence type="ECO:0000313" key="3">
    <source>
        <dbReference type="EMBL" id="ABN06431.1"/>
    </source>
</evidence>
<evidence type="ECO:0000256" key="1">
    <source>
        <dbReference type="SAM" id="MobiDB-lite"/>
    </source>
</evidence>
<dbReference type="Proteomes" id="UP000000365">
    <property type="component" value="Chromosome"/>
</dbReference>
<feature type="compositionally biased region" description="Low complexity" evidence="1">
    <location>
        <begin position="153"/>
        <end position="172"/>
    </location>
</feature>
<dbReference type="eggNOG" id="arCOG06854">
    <property type="taxonomic scope" value="Archaea"/>
</dbReference>